<dbReference type="AlphaFoldDB" id="A1R9I0"/>
<dbReference type="EMBL" id="CP000474">
    <property type="protein sequence ID" value="ABM08421.1"/>
    <property type="molecule type" value="Genomic_DNA"/>
</dbReference>
<dbReference type="HOGENOM" id="CLU_1281005_0_0_11"/>
<feature type="chain" id="PRO_5002636342" evidence="1">
    <location>
        <begin position="20"/>
        <end position="205"/>
    </location>
</feature>
<dbReference type="eggNOG" id="ENOG5034AXR">
    <property type="taxonomic scope" value="Bacteria"/>
</dbReference>
<keyword evidence="1" id="KW-0732">Signal</keyword>
<protein>
    <submittedName>
        <fullName evidence="2">Lipoprotein</fullName>
    </submittedName>
</protein>
<keyword evidence="3" id="KW-1185">Reference proteome</keyword>
<proteinExistence type="predicted"/>
<keyword evidence="2" id="KW-0449">Lipoprotein</keyword>
<evidence type="ECO:0000313" key="2">
    <source>
        <dbReference type="EMBL" id="ABM08421.1"/>
    </source>
</evidence>
<accession>A1R9I0</accession>
<reference evidence="2 3" key="1">
    <citation type="journal article" date="2006" name="PLoS Genet.">
        <title>Secrets of soil survival revealed by the genome sequence of Arthrobacter aurescens TC1.</title>
        <authorList>
            <person name="Mongodin E.F."/>
            <person name="Shapir N."/>
            <person name="Daugherty S.C."/>
            <person name="DeBoy R.T."/>
            <person name="Emerson J.B."/>
            <person name="Shvartzbeyn A."/>
            <person name="Radune D."/>
            <person name="Vamathevan J."/>
            <person name="Riggs F."/>
            <person name="Grinberg V."/>
            <person name="Khouri H."/>
            <person name="Wackett L.P."/>
            <person name="Nelson K.E."/>
            <person name="Sadowsky M.J."/>
        </authorList>
    </citation>
    <scope>NUCLEOTIDE SEQUENCE [LARGE SCALE GENOMIC DNA]</scope>
    <source>
        <strain evidence="2 3">TC1</strain>
    </source>
</reference>
<feature type="signal peptide" evidence="1">
    <location>
        <begin position="1"/>
        <end position="19"/>
    </location>
</feature>
<dbReference type="Proteomes" id="UP000000637">
    <property type="component" value="Chromosome"/>
</dbReference>
<name>A1R9I0_PAEAT</name>
<evidence type="ECO:0000313" key="3">
    <source>
        <dbReference type="Proteomes" id="UP000000637"/>
    </source>
</evidence>
<sequence>MKALAATFLLTSLALTGCAVTVPGGPPTATIAPSPPSGAKIYAGLDPAGIEQIKTSRTAIFDMKFGALTKESVGLEDGTNQAPDVLMSDGVMELKIEAPTGLIRAETDRLRLNGMNSGPEFREITYFLKTESLKDFIALIRDGVDRYGIPSESAEDWIESVSSRPEDKSDFALAPGTSTGLRVQYDLRYDGSKDVQVIIVHVHPV</sequence>
<dbReference type="STRING" id="290340.AAur_3195"/>
<dbReference type="KEGG" id="aau:AAur_3195"/>
<dbReference type="PROSITE" id="PS51257">
    <property type="entry name" value="PROKAR_LIPOPROTEIN"/>
    <property type="match status" value="1"/>
</dbReference>
<evidence type="ECO:0000256" key="1">
    <source>
        <dbReference type="SAM" id="SignalP"/>
    </source>
</evidence>
<organism evidence="2 3">
    <name type="scientific">Paenarthrobacter aurescens (strain TC1)</name>
    <dbReference type="NCBI Taxonomy" id="290340"/>
    <lineage>
        <taxon>Bacteria</taxon>
        <taxon>Bacillati</taxon>
        <taxon>Actinomycetota</taxon>
        <taxon>Actinomycetes</taxon>
        <taxon>Micrococcales</taxon>
        <taxon>Micrococcaceae</taxon>
        <taxon>Paenarthrobacter</taxon>
    </lineage>
</organism>
<gene>
    <name evidence="2" type="ordered locus">AAur_3195</name>
</gene>